<name>A0A7G1Q9Y9_9GAMM</name>
<comment type="function">
    <text evidence="3">The glycine cleavage system catalyzes the degradation of glycine. The H protein shuttles the methylamine group of glycine from the P protein to the T protein.</text>
</comment>
<evidence type="ECO:0000256" key="2">
    <source>
        <dbReference type="ARBA" id="ARBA00022823"/>
    </source>
</evidence>
<reference evidence="6 7" key="1">
    <citation type="submission" date="2020-03" db="EMBL/GenBank/DDBJ databases">
        <authorList>
            <person name="Picone N."/>
        </authorList>
    </citation>
    <scope>NUCLEOTIDE SEQUENCE [LARGE SCALE GENOMIC DNA]</scope>
    <source>
        <strain evidence="6">NSCAC1</strain>
    </source>
</reference>
<dbReference type="NCBIfam" id="TIGR00527">
    <property type="entry name" value="gcvH"/>
    <property type="match status" value="1"/>
</dbReference>
<protein>
    <recommendedName>
        <fullName evidence="3">Glycine cleavage system H protein</fullName>
    </recommendedName>
</protein>
<dbReference type="GO" id="GO:0005960">
    <property type="term" value="C:glycine cleavage complex"/>
    <property type="evidence" value="ECO:0007669"/>
    <property type="project" value="InterPro"/>
</dbReference>
<dbReference type="PANTHER" id="PTHR11715:SF3">
    <property type="entry name" value="GLYCINE CLEAVAGE SYSTEM H PROTEIN-RELATED"/>
    <property type="match status" value="1"/>
</dbReference>
<proteinExistence type="inferred from homology"/>
<dbReference type="InterPro" id="IPR000089">
    <property type="entry name" value="Biotin_lipoyl"/>
</dbReference>
<feature type="domain" description="Lipoyl-binding" evidence="5">
    <location>
        <begin position="24"/>
        <end position="106"/>
    </location>
</feature>
<gene>
    <name evidence="3 6" type="primary">gcvH</name>
    <name evidence="6" type="ORF">NSCAC_1116</name>
</gene>
<evidence type="ECO:0000256" key="3">
    <source>
        <dbReference type="HAMAP-Rule" id="MF_00272"/>
    </source>
</evidence>
<comment type="similarity">
    <text evidence="1 3">Belongs to the GcvH family.</text>
</comment>
<evidence type="ECO:0000256" key="1">
    <source>
        <dbReference type="ARBA" id="ARBA00009249"/>
    </source>
</evidence>
<dbReference type="PROSITE" id="PS00189">
    <property type="entry name" value="LIPOYL"/>
    <property type="match status" value="1"/>
</dbReference>
<dbReference type="GO" id="GO:0009249">
    <property type="term" value="P:protein lipoylation"/>
    <property type="evidence" value="ECO:0007669"/>
    <property type="project" value="TreeGrafter"/>
</dbReference>
<organism evidence="6 7">
    <name type="scientific">Candidatus Nitrosacidococcus tergens</name>
    <dbReference type="NCBI Taxonomy" id="553981"/>
    <lineage>
        <taxon>Bacteria</taxon>
        <taxon>Pseudomonadati</taxon>
        <taxon>Pseudomonadota</taxon>
        <taxon>Gammaproteobacteria</taxon>
        <taxon>Chromatiales</taxon>
        <taxon>Chromatiaceae</taxon>
        <taxon>Candidatus Nitrosacidococcus</taxon>
    </lineage>
</organism>
<dbReference type="Gene3D" id="2.40.50.100">
    <property type="match status" value="1"/>
</dbReference>
<feature type="modified residue" description="N6-lipoyllysine" evidence="3 4">
    <location>
        <position position="65"/>
    </location>
</feature>
<dbReference type="GO" id="GO:0005829">
    <property type="term" value="C:cytosol"/>
    <property type="evidence" value="ECO:0007669"/>
    <property type="project" value="TreeGrafter"/>
</dbReference>
<comment type="cofactor">
    <cofactor evidence="3">
        <name>(R)-lipoate</name>
        <dbReference type="ChEBI" id="CHEBI:83088"/>
    </cofactor>
    <text evidence="3">Binds 1 lipoyl cofactor covalently.</text>
</comment>
<dbReference type="SUPFAM" id="SSF51230">
    <property type="entry name" value="Single hybrid motif"/>
    <property type="match status" value="1"/>
</dbReference>
<dbReference type="EMBL" id="LR778175">
    <property type="protein sequence ID" value="CAB1276326.1"/>
    <property type="molecule type" value="Genomic_DNA"/>
</dbReference>
<dbReference type="PANTHER" id="PTHR11715">
    <property type="entry name" value="GLYCINE CLEAVAGE SYSTEM H PROTEIN"/>
    <property type="match status" value="1"/>
</dbReference>
<dbReference type="AlphaFoldDB" id="A0A7G1Q9Y9"/>
<comment type="subunit">
    <text evidence="3">The glycine cleavage system is composed of four proteins: P, T, L and H.</text>
</comment>
<evidence type="ECO:0000313" key="6">
    <source>
        <dbReference type="EMBL" id="CAB1276326.1"/>
    </source>
</evidence>
<dbReference type="InterPro" id="IPR033753">
    <property type="entry name" value="GCV_H/Fam206"/>
</dbReference>
<dbReference type="NCBIfam" id="NF002270">
    <property type="entry name" value="PRK01202.1"/>
    <property type="match status" value="1"/>
</dbReference>
<evidence type="ECO:0000256" key="4">
    <source>
        <dbReference type="PIRSR" id="PIRSR617453-50"/>
    </source>
</evidence>
<dbReference type="KEGG" id="ntg:NSCAC_1116"/>
<dbReference type="Proteomes" id="UP000516072">
    <property type="component" value="Chromosome"/>
</dbReference>
<evidence type="ECO:0000313" key="7">
    <source>
        <dbReference type="Proteomes" id="UP000516072"/>
    </source>
</evidence>
<dbReference type="HAMAP" id="MF_00272">
    <property type="entry name" value="GcvH"/>
    <property type="match status" value="1"/>
</dbReference>
<dbReference type="Pfam" id="PF01597">
    <property type="entry name" value="GCV_H"/>
    <property type="match status" value="1"/>
</dbReference>
<keyword evidence="2 3" id="KW-0450">Lipoyl</keyword>
<dbReference type="InterPro" id="IPR002930">
    <property type="entry name" value="GCV_H"/>
</dbReference>
<dbReference type="GO" id="GO:0019464">
    <property type="term" value="P:glycine decarboxylation via glycine cleavage system"/>
    <property type="evidence" value="ECO:0007669"/>
    <property type="project" value="UniProtKB-UniRule"/>
</dbReference>
<evidence type="ECO:0000259" key="5">
    <source>
        <dbReference type="PROSITE" id="PS50968"/>
    </source>
</evidence>
<dbReference type="CDD" id="cd06848">
    <property type="entry name" value="GCS_H"/>
    <property type="match status" value="1"/>
</dbReference>
<sequence>MSNVPSELKYSKTHEWVKKEGGDQITIGISNHAQQLLGDIVYVELPAVGTNIQSGSECMVVESVKAASDIYAPIDGEVIEINTLLADRPELINQDPYGNGWLFRLQINNMEGFEQLLDSEAYIQFVADENH</sequence>
<dbReference type="PROSITE" id="PS50968">
    <property type="entry name" value="BIOTINYL_LIPOYL"/>
    <property type="match status" value="1"/>
</dbReference>
<accession>A0A7G1Q9Y9</accession>
<dbReference type="RefSeq" id="WP_197743838.1">
    <property type="nucleotide sequence ID" value="NZ_LR778175.1"/>
</dbReference>
<dbReference type="InterPro" id="IPR017453">
    <property type="entry name" value="GCV_H_sub"/>
</dbReference>
<dbReference type="InterPro" id="IPR011053">
    <property type="entry name" value="Single_hybrid_motif"/>
</dbReference>
<dbReference type="InterPro" id="IPR003016">
    <property type="entry name" value="2-oxoA_DH_lipoyl-BS"/>
</dbReference>
<keyword evidence="7" id="KW-1185">Reference proteome</keyword>